<keyword evidence="1" id="KW-0812">Transmembrane</keyword>
<evidence type="ECO:0000313" key="3">
    <source>
        <dbReference type="Proteomes" id="UP000503117"/>
    </source>
</evidence>
<evidence type="ECO:0000313" key="2">
    <source>
        <dbReference type="EMBL" id="QJD89652.1"/>
    </source>
</evidence>
<proteinExistence type="predicted"/>
<accession>A0ABX6M6T3</accession>
<dbReference type="EMBL" id="CP051684">
    <property type="protein sequence ID" value="QJD89652.1"/>
    <property type="molecule type" value="Genomic_DNA"/>
</dbReference>
<organism evidence="2 3">
    <name type="scientific">Duganella dendranthematis</name>
    <dbReference type="NCBI Taxonomy" id="2728021"/>
    <lineage>
        <taxon>Bacteria</taxon>
        <taxon>Pseudomonadati</taxon>
        <taxon>Pseudomonadota</taxon>
        <taxon>Betaproteobacteria</taxon>
        <taxon>Burkholderiales</taxon>
        <taxon>Oxalobacteraceae</taxon>
        <taxon>Telluria group</taxon>
        <taxon>Duganella</taxon>
    </lineage>
</organism>
<sequence>MQRSISKAHRVGRFIRHTHGATLMEYALMTALGSVIVIIALLAFFRT</sequence>
<name>A0ABX6M6T3_9BURK</name>
<evidence type="ECO:0008006" key="4">
    <source>
        <dbReference type="Google" id="ProtNLM"/>
    </source>
</evidence>
<keyword evidence="3" id="KW-1185">Reference proteome</keyword>
<feature type="transmembrane region" description="Helical" evidence="1">
    <location>
        <begin position="21"/>
        <end position="45"/>
    </location>
</feature>
<keyword evidence="1" id="KW-0472">Membrane</keyword>
<keyword evidence="1" id="KW-1133">Transmembrane helix</keyword>
<reference evidence="2 3" key="1">
    <citation type="submission" date="2020-04" db="EMBL/GenBank/DDBJ databases">
        <title>Genome sequencing of novel species.</title>
        <authorList>
            <person name="Heo J."/>
            <person name="Kim S.-J."/>
            <person name="Kim J.-S."/>
            <person name="Hong S.-B."/>
            <person name="Kwon S.-W."/>
        </authorList>
    </citation>
    <scope>NUCLEOTIDE SEQUENCE [LARGE SCALE GENOMIC DNA]</scope>
    <source>
        <strain evidence="2 3">AF9R3</strain>
    </source>
</reference>
<protein>
    <recommendedName>
        <fullName evidence="4">Flp family type IVb pilin</fullName>
    </recommendedName>
</protein>
<evidence type="ECO:0000256" key="1">
    <source>
        <dbReference type="SAM" id="Phobius"/>
    </source>
</evidence>
<dbReference type="Proteomes" id="UP000503117">
    <property type="component" value="Chromosome"/>
</dbReference>
<dbReference type="RefSeq" id="WP_158288029.1">
    <property type="nucleotide sequence ID" value="NZ_CP051684.1"/>
</dbReference>
<gene>
    <name evidence="2" type="ORF">HH213_05770</name>
</gene>